<gene>
    <name evidence="3" type="ORF">RF11_06099</name>
</gene>
<dbReference type="GO" id="GO:0061578">
    <property type="term" value="F:K63-linked deubiquitinase activity"/>
    <property type="evidence" value="ECO:0007669"/>
    <property type="project" value="TreeGrafter"/>
</dbReference>
<dbReference type="PANTHER" id="PTHR12947">
    <property type="entry name" value="AMSH-LIKE PROTEASE"/>
    <property type="match status" value="1"/>
</dbReference>
<comment type="caution">
    <text evidence="3">The sequence shown here is derived from an EMBL/GenBank/DDBJ whole genome shotgun (WGS) entry which is preliminary data.</text>
</comment>
<dbReference type="AlphaFoldDB" id="A0A0C2IJK9"/>
<evidence type="ECO:0000259" key="2">
    <source>
        <dbReference type="Pfam" id="PF01398"/>
    </source>
</evidence>
<proteinExistence type="predicted"/>
<dbReference type="GO" id="GO:0016020">
    <property type="term" value="C:membrane"/>
    <property type="evidence" value="ECO:0007669"/>
    <property type="project" value="TreeGrafter"/>
</dbReference>
<dbReference type="SUPFAM" id="SSF102712">
    <property type="entry name" value="JAB1/MPN domain"/>
    <property type="match status" value="1"/>
</dbReference>
<protein>
    <recommendedName>
        <fullName evidence="2">JAB1/MPN/MOV34 metalloenzyme domain-containing protein</fullName>
    </recommendedName>
</protein>
<dbReference type="GO" id="GO:0070536">
    <property type="term" value="P:protein K63-linked deubiquitination"/>
    <property type="evidence" value="ECO:0007669"/>
    <property type="project" value="TreeGrafter"/>
</dbReference>
<dbReference type="PANTHER" id="PTHR12947:SF13">
    <property type="entry name" value="FI19924P1"/>
    <property type="match status" value="1"/>
</dbReference>
<keyword evidence="4" id="KW-1185">Reference proteome</keyword>
<feature type="compositionally biased region" description="Low complexity" evidence="1">
    <location>
        <begin position="212"/>
        <end position="222"/>
    </location>
</feature>
<dbReference type="EMBL" id="JWZT01003766">
    <property type="protein sequence ID" value="KII65579.1"/>
    <property type="molecule type" value="Genomic_DNA"/>
</dbReference>
<dbReference type="MEROPS" id="M67.A06"/>
<dbReference type="Gene3D" id="3.40.140.10">
    <property type="entry name" value="Cytidine Deaminase, domain 2"/>
    <property type="match status" value="1"/>
</dbReference>
<evidence type="ECO:0000313" key="4">
    <source>
        <dbReference type="Proteomes" id="UP000031668"/>
    </source>
</evidence>
<accession>A0A0C2IJK9</accession>
<dbReference type="OrthoDB" id="3640at2759"/>
<dbReference type="Pfam" id="PF01398">
    <property type="entry name" value="JAB"/>
    <property type="match status" value="1"/>
</dbReference>
<dbReference type="GO" id="GO:0005768">
    <property type="term" value="C:endosome"/>
    <property type="evidence" value="ECO:0007669"/>
    <property type="project" value="TreeGrafter"/>
</dbReference>
<reference evidence="3 4" key="1">
    <citation type="journal article" date="2014" name="Genome Biol. Evol.">
        <title>The genome of the myxosporean Thelohanellus kitauei shows adaptations to nutrient acquisition within its fish host.</title>
        <authorList>
            <person name="Yang Y."/>
            <person name="Xiong J."/>
            <person name="Zhou Z."/>
            <person name="Huo F."/>
            <person name="Miao W."/>
            <person name="Ran C."/>
            <person name="Liu Y."/>
            <person name="Zhang J."/>
            <person name="Feng J."/>
            <person name="Wang M."/>
            <person name="Wang M."/>
            <person name="Wang L."/>
            <person name="Yao B."/>
        </authorList>
    </citation>
    <scope>NUCLEOTIDE SEQUENCE [LARGE SCALE GENOMIC DNA]</scope>
    <source>
        <strain evidence="3">Wuqing</strain>
    </source>
</reference>
<feature type="domain" description="JAB1/MPN/MOV34 metalloenzyme" evidence="2">
    <location>
        <begin position="267"/>
        <end position="366"/>
    </location>
</feature>
<organism evidence="3 4">
    <name type="scientific">Thelohanellus kitauei</name>
    <name type="common">Myxosporean</name>
    <dbReference type="NCBI Taxonomy" id="669202"/>
    <lineage>
        <taxon>Eukaryota</taxon>
        <taxon>Metazoa</taxon>
        <taxon>Cnidaria</taxon>
        <taxon>Myxozoa</taxon>
        <taxon>Myxosporea</taxon>
        <taxon>Bivalvulida</taxon>
        <taxon>Platysporina</taxon>
        <taxon>Myxobolidae</taxon>
        <taxon>Thelohanellus</taxon>
    </lineage>
</organism>
<sequence>MLEKTKELLRSINTECEKLTIESSIPISRLFVGRLRFHDQYQSINQKQKIKVIERNLSLLEKVKVKLIEILDQAYQDEESAPEENLFENTLFEDKPLILSIEPRKIGVEPIKLNDPISINKSITPPVTENSHLYSSLERIQPQPDLLSEVDEVLSSPLPSCDRRLKPKMPLVDPTEWHPLADSLHYIPLYKSSDKFPPNLPKRLSDQNSETNSNTYPFNNNNQQISHQRVNRKLKPQPSQGSELIKLAPSSHKPHFDRSKKLSIEGTVIPGNLFESFVKIAQNNSRINRETCGILSGSKVCEIHSKLKNRYIVTHLIVPKQVGTDDSCECLNEEEIIYYQDSASLTHPSQTCFLSSVDLHTQYGYQCLPLQPLFRLSSTKSFNEFVEETKVDRERLIFNKDWMFKYFVAEVEKKTATDLDRKLVNQKDFLRKNKMPQKETIRASFVVAYNIARQAHRSVTIKSVHNTEKCLETVFREEL</sequence>
<name>A0A0C2IJK9_THEKT</name>
<dbReference type="Proteomes" id="UP000031668">
    <property type="component" value="Unassembled WGS sequence"/>
</dbReference>
<feature type="region of interest" description="Disordered" evidence="1">
    <location>
        <begin position="198"/>
        <end position="259"/>
    </location>
</feature>
<evidence type="ECO:0000256" key="1">
    <source>
        <dbReference type="SAM" id="MobiDB-lite"/>
    </source>
</evidence>
<evidence type="ECO:0000313" key="3">
    <source>
        <dbReference type="EMBL" id="KII65579.1"/>
    </source>
</evidence>
<dbReference type="InterPro" id="IPR000555">
    <property type="entry name" value="JAMM/MPN+_dom"/>
</dbReference>
<dbReference type="GO" id="GO:0008237">
    <property type="term" value="F:metallopeptidase activity"/>
    <property type="evidence" value="ECO:0007669"/>
    <property type="project" value="InterPro"/>
</dbReference>